<comment type="subcellular location">
    <subcellularLocation>
        <location evidence="14">Cytoplasmic vesicle</location>
        <location evidence="14">COPII-coated vesicle membrane</location>
        <topology evidence="14">Peripheral membrane protein</topology>
        <orientation evidence="14">Cytoplasmic side</orientation>
    </subcellularLocation>
    <subcellularLocation>
        <location evidence="14">Endoplasmic reticulum membrane</location>
        <topology evidence="14">Peripheral membrane protein</topology>
        <orientation evidence="14">Cytoplasmic side</orientation>
    </subcellularLocation>
    <subcellularLocation>
        <location evidence="1">Golgi apparatus membrane</location>
        <topology evidence="1">Peripheral membrane protein</topology>
        <orientation evidence="1">Cytoplasmic side</orientation>
    </subcellularLocation>
</comment>
<feature type="domain" description="Sec23/Sec24 beta-sandwich" evidence="20">
    <location>
        <begin position="508"/>
        <end position="613"/>
    </location>
</feature>
<comment type="similarity">
    <text evidence="2 14">Belongs to the SEC23/SEC24 family. SEC23 subfamily.</text>
</comment>
<keyword evidence="10" id="KW-0333">Golgi apparatus</keyword>
<keyword evidence="11 14" id="KW-0472">Membrane</keyword>
<organism evidence="21 22">
    <name type="scientific">Clonorchis sinensis</name>
    <name type="common">Chinese liver fluke</name>
    <dbReference type="NCBI Taxonomy" id="79923"/>
    <lineage>
        <taxon>Eukaryota</taxon>
        <taxon>Metazoa</taxon>
        <taxon>Spiralia</taxon>
        <taxon>Lophotrochozoa</taxon>
        <taxon>Platyhelminthes</taxon>
        <taxon>Trematoda</taxon>
        <taxon>Digenea</taxon>
        <taxon>Opisthorchiida</taxon>
        <taxon>Opisthorchiata</taxon>
        <taxon>Opisthorchiidae</taxon>
        <taxon>Clonorchis</taxon>
    </lineage>
</organism>
<evidence type="ECO:0000256" key="6">
    <source>
        <dbReference type="ARBA" id="ARBA00022824"/>
    </source>
</evidence>
<dbReference type="GO" id="GO:0000139">
    <property type="term" value="C:Golgi membrane"/>
    <property type="evidence" value="ECO:0007669"/>
    <property type="project" value="UniProtKB-SubCell"/>
</dbReference>
<dbReference type="GO" id="GO:0070971">
    <property type="term" value="C:endoplasmic reticulum exit site"/>
    <property type="evidence" value="ECO:0007669"/>
    <property type="project" value="TreeGrafter"/>
</dbReference>
<feature type="domain" description="Zinc finger Sec23/Sec24-type" evidence="17">
    <location>
        <begin position="150"/>
        <end position="188"/>
    </location>
</feature>
<dbReference type="InterPro" id="IPR036174">
    <property type="entry name" value="Znf_Sec23_Sec24_sf"/>
</dbReference>
<dbReference type="InterPro" id="IPR006900">
    <property type="entry name" value="Sec23/24_helical_dom"/>
</dbReference>
<dbReference type="SUPFAM" id="SSF82919">
    <property type="entry name" value="Zn-finger domain of Sec23/24"/>
    <property type="match status" value="1"/>
</dbReference>
<feature type="domain" description="Gelsolin-like" evidence="16">
    <location>
        <begin position="742"/>
        <end position="827"/>
    </location>
</feature>
<evidence type="ECO:0000313" key="21">
    <source>
        <dbReference type="EMBL" id="GAA38563.2"/>
    </source>
</evidence>
<dbReference type="Pfam" id="PF04810">
    <property type="entry name" value="zf-Sec23_Sec24"/>
    <property type="match status" value="1"/>
</dbReference>
<dbReference type="InterPro" id="IPR037364">
    <property type="entry name" value="Sec23"/>
</dbReference>
<dbReference type="Pfam" id="PF00626">
    <property type="entry name" value="Gelsolin"/>
    <property type="match status" value="1"/>
</dbReference>
<protein>
    <recommendedName>
        <fullName evidence="3 14">Protein transport protein SEC23</fullName>
    </recommendedName>
</protein>
<evidence type="ECO:0000256" key="14">
    <source>
        <dbReference type="RuleBase" id="RU365030"/>
    </source>
</evidence>
<dbReference type="Pfam" id="PF08033">
    <property type="entry name" value="Sec23_BS"/>
    <property type="match status" value="1"/>
</dbReference>
<feature type="domain" description="Sec23/Sec24 helical" evidence="19">
    <location>
        <begin position="627"/>
        <end position="725"/>
    </location>
</feature>
<evidence type="ECO:0000256" key="3">
    <source>
        <dbReference type="ARBA" id="ARBA00021212"/>
    </source>
</evidence>
<dbReference type="GO" id="GO:0005789">
    <property type="term" value="C:endoplasmic reticulum membrane"/>
    <property type="evidence" value="ECO:0007669"/>
    <property type="project" value="UniProtKB-SubCell"/>
</dbReference>
<dbReference type="Pfam" id="PF04815">
    <property type="entry name" value="Sec23_helical"/>
    <property type="match status" value="1"/>
</dbReference>
<reference evidence="21" key="1">
    <citation type="journal article" date="2011" name="Genome Biol.">
        <title>The draft genome of the carcinogenic human liver fluke Clonorchis sinensis.</title>
        <authorList>
            <person name="Wang X."/>
            <person name="Chen W."/>
            <person name="Huang Y."/>
            <person name="Sun J."/>
            <person name="Men J."/>
            <person name="Liu H."/>
            <person name="Luo F."/>
            <person name="Guo L."/>
            <person name="Lv X."/>
            <person name="Deng C."/>
            <person name="Zhou C."/>
            <person name="Fan Y."/>
            <person name="Li X."/>
            <person name="Huang L."/>
            <person name="Hu Y."/>
            <person name="Liang C."/>
            <person name="Hu X."/>
            <person name="Xu J."/>
            <person name="Yu X."/>
        </authorList>
    </citation>
    <scope>NUCLEOTIDE SEQUENCE [LARGE SCALE GENOMIC DNA]</scope>
    <source>
        <strain evidence="21">Henan</strain>
    </source>
</reference>
<dbReference type="InterPro" id="IPR036175">
    <property type="entry name" value="Sec23/24_helical_dom_sf"/>
</dbReference>
<evidence type="ECO:0000256" key="5">
    <source>
        <dbReference type="ARBA" id="ARBA00022723"/>
    </source>
</evidence>
<dbReference type="GO" id="GO:0006886">
    <property type="term" value="P:intracellular protein transport"/>
    <property type="evidence" value="ECO:0007669"/>
    <property type="project" value="InterPro"/>
</dbReference>
<keyword evidence="8 14" id="KW-0931">ER-Golgi transport</keyword>
<dbReference type="PANTHER" id="PTHR11141:SF0">
    <property type="entry name" value="PROTEIN TRANSPORT PROTEIN SEC23"/>
    <property type="match status" value="1"/>
</dbReference>
<sequence length="889" mass="100035">GFQINRVSEASVLNTDAMLPMMMIGLNSSNTARNRVANLVPKVMCMLTVKVLHYSISIQFISFDHRKRECGTYSQALESMGRITTENRAVSKMATMAEFIQQSEANDGIRFSWNAWPISRLESAQCVIPIACLYTLFKERYDLPPVVYEPVACSRCRGILNPYCPYDIRSRVWSCCLCGTRNNFPPQYAGMTEQRPPAELVPQFTTLEYTIPKAPAVPPIFVFVVDTYIEEPEFTQLKESLQMSLSFLPPNALVGLITFGKMVHVHELESGPISKSWVFKGTKDYTGSQIQVMLGVGRTAPGAPGGGHFTGHQAPGGKPPGAEPPRMVTQLPYNRFIQPMEKCDAALTDLINELQPDPWPVPQGKRPLRSVGTALSITVGLLEAAYPNTGARIMLFLGGPCTQGPGMVVDDDVKNVIRSHHDIEKDNCKYMRKAMKHYEALANRAAQNFHVVDIFSCSLDQTGLHELRFLCNYTGGFMVMGDSFASSLFQQTYRRVFNKDAQGHFLMGFAGQMEVKTSRELKVSGCIGPCFSANIKTNNTGDQEIGIGHTSVWRLNGFTPGTTLAIYFEVAGSVSGPAQIPPGGRGYVQFITQYQQANGQRKLRVSTACRNWVDSSTQLPHMICGFDQEAATALIARMAMFRAETADSADVLRWLDRQLIRLCHKFGDYRKDDPASFRLPDEFSFFPQFMFHMRRSQFLQVFNNSPDETAYYRHILNKEDCSNSLLMIQPSLTSFNLDGTEEPVLLDTSSLQPERVLLMDSFFHILIYQGDTIAKWRKAGYLDMPEYAHIKQILEKPRLEAEELLKTRFPMPRYIETEHDGSQARFLLSKVNPSLTHNTLYGIGQCALLMRESSAFPFSCRHHRTQELFIRHRVNVFAHSAIANMVDRQ</sequence>
<feature type="non-terminal residue" evidence="21">
    <location>
        <position position="1"/>
    </location>
</feature>
<dbReference type="Gene3D" id="2.60.40.1670">
    <property type="entry name" value="beta-sandwich domain of Sec23/24"/>
    <property type="match status" value="1"/>
</dbReference>
<dbReference type="InterPro" id="IPR029006">
    <property type="entry name" value="ADF-H/Gelsolin-like_dom_sf"/>
</dbReference>
<dbReference type="GO" id="GO:0090110">
    <property type="term" value="P:COPII-coated vesicle cargo loading"/>
    <property type="evidence" value="ECO:0007669"/>
    <property type="project" value="TreeGrafter"/>
</dbReference>
<keyword evidence="7 14" id="KW-0862">Zinc</keyword>
<dbReference type="InterPro" id="IPR036180">
    <property type="entry name" value="Gelsolin-like_dom_sf"/>
</dbReference>
<comment type="function">
    <text evidence="13 14">Component of the coat protein complex II (COPII) which promotes the formation of transport vesicles from the endoplasmic reticulum (ER). The coat has two main functions, the physical deformation of the endoplasmic reticulum membrane into vesicles and the selection of cargo molecules.</text>
</comment>
<dbReference type="FunFam" id="2.30.30.380:FF:000001">
    <property type="entry name" value="Protein transport protein SEC23"/>
    <property type="match status" value="1"/>
</dbReference>
<evidence type="ECO:0000313" key="22">
    <source>
        <dbReference type="Proteomes" id="UP000008909"/>
    </source>
</evidence>
<evidence type="ECO:0000256" key="15">
    <source>
        <dbReference type="SAM" id="MobiDB-lite"/>
    </source>
</evidence>
<evidence type="ECO:0000256" key="4">
    <source>
        <dbReference type="ARBA" id="ARBA00022448"/>
    </source>
</evidence>
<dbReference type="PANTHER" id="PTHR11141">
    <property type="entry name" value="PROTEIN TRANSPORT PROTEIN SEC23"/>
    <property type="match status" value="1"/>
</dbReference>
<dbReference type="InterPro" id="IPR007123">
    <property type="entry name" value="Gelsolin-like_dom"/>
</dbReference>
<evidence type="ECO:0000259" key="20">
    <source>
        <dbReference type="Pfam" id="PF08033"/>
    </source>
</evidence>
<feature type="domain" description="Sec23/Sec24 trunk" evidence="18">
    <location>
        <begin position="217"/>
        <end position="497"/>
    </location>
</feature>
<dbReference type="GO" id="GO:0005096">
    <property type="term" value="F:GTPase activator activity"/>
    <property type="evidence" value="ECO:0007669"/>
    <property type="project" value="TreeGrafter"/>
</dbReference>
<dbReference type="Gene3D" id="2.30.30.380">
    <property type="entry name" value="Zn-finger domain of Sec23/24"/>
    <property type="match status" value="1"/>
</dbReference>
<evidence type="ECO:0000259" key="16">
    <source>
        <dbReference type="Pfam" id="PF00626"/>
    </source>
</evidence>
<dbReference type="Gene3D" id="3.40.50.410">
    <property type="entry name" value="von Willebrand factor, type A domain"/>
    <property type="match status" value="1"/>
</dbReference>
<keyword evidence="22" id="KW-1185">Reference proteome</keyword>
<dbReference type="SUPFAM" id="SSF53300">
    <property type="entry name" value="vWA-like"/>
    <property type="match status" value="1"/>
</dbReference>
<proteinExistence type="inferred from homology"/>
<evidence type="ECO:0000259" key="19">
    <source>
        <dbReference type="Pfam" id="PF04815"/>
    </source>
</evidence>
<evidence type="ECO:0000256" key="9">
    <source>
        <dbReference type="ARBA" id="ARBA00022927"/>
    </source>
</evidence>
<dbReference type="Gene3D" id="3.40.20.10">
    <property type="entry name" value="Severin"/>
    <property type="match status" value="1"/>
</dbReference>
<name>H2KV65_CLOSI</name>
<evidence type="ECO:0000256" key="10">
    <source>
        <dbReference type="ARBA" id="ARBA00023034"/>
    </source>
</evidence>
<evidence type="ECO:0000256" key="2">
    <source>
        <dbReference type="ARBA" id="ARBA00009210"/>
    </source>
</evidence>
<dbReference type="SUPFAM" id="SSF81811">
    <property type="entry name" value="Helical domain of Sec23/24"/>
    <property type="match status" value="1"/>
</dbReference>
<evidence type="ECO:0000256" key="8">
    <source>
        <dbReference type="ARBA" id="ARBA00022892"/>
    </source>
</evidence>
<dbReference type="FunFam" id="3.40.20.10:FF:000041">
    <property type="entry name" value="Protein transport protein SEC23"/>
    <property type="match status" value="1"/>
</dbReference>
<evidence type="ECO:0000259" key="17">
    <source>
        <dbReference type="Pfam" id="PF04810"/>
    </source>
</evidence>
<dbReference type="InterPro" id="IPR037550">
    <property type="entry name" value="Sec23_C"/>
</dbReference>
<accession>H2KV65</accession>
<dbReference type="Gene3D" id="1.20.120.730">
    <property type="entry name" value="Sec23/Sec24 helical domain"/>
    <property type="match status" value="1"/>
</dbReference>
<keyword evidence="6 14" id="KW-0256">Endoplasmic reticulum</keyword>
<dbReference type="SUPFAM" id="SSF82754">
    <property type="entry name" value="C-terminal, gelsolin-like domain of Sec23/24"/>
    <property type="match status" value="1"/>
</dbReference>
<feature type="region of interest" description="Disordered" evidence="15">
    <location>
        <begin position="301"/>
        <end position="321"/>
    </location>
</feature>
<dbReference type="GO" id="GO:0030127">
    <property type="term" value="C:COPII vesicle coat"/>
    <property type="evidence" value="ECO:0007669"/>
    <property type="project" value="InterPro"/>
</dbReference>
<dbReference type="AlphaFoldDB" id="H2KV65"/>
<evidence type="ECO:0000256" key="1">
    <source>
        <dbReference type="ARBA" id="ARBA00004255"/>
    </source>
</evidence>
<keyword evidence="9 14" id="KW-0653">Protein transport</keyword>
<evidence type="ECO:0000259" key="18">
    <source>
        <dbReference type="Pfam" id="PF04811"/>
    </source>
</evidence>
<dbReference type="EMBL" id="DF144349">
    <property type="protein sequence ID" value="GAA38563.2"/>
    <property type="molecule type" value="Genomic_DNA"/>
</dbReference>
<dbReference type="SUPFAM" id="SSF81995">
    <property type="entry name" value="beta-sandwich domain of Sec23/24"/>
    <property type="match status" value="1"/>
</dbReference>
<dbReference type="Pfam" id="PF04811">
    <property type="entry name" value="Sec23_trunk"/>
    <property type="match status" value="1"/>
</dbReference>
<keyword evidence="4 14" id="KW-0813">Transport</keyword>
<evidence type="ECO:0000256" key="11">
    <source>
        <dbReference type="ARBA" id="ARBA00023136"/>
    </source>
</evidence>
<dbReference type="InterPro" id="IPR012990">
    <property type="entry name" value="Beta-sandwich_Sec23_24"/>
</dbReference>
<dbReference type="GO" id="GO:0008270">
    <property type="term" value="F:zinc ion binding"/>
    <property type="evidence" value="ECO:0007669"/>
    <property type="project" value="InterPro"/>
</dbReference>
<dbReference type="InterPro" id="IPR036465">
    <property type="entry name" value="vWFA_dom_sf"/>
</dbReference>
<dbReference type="FunFam" id="1.20.120.730:FF:000005">
    <property type="entry name" value="Protein transport protein SEC23"/>
    <property type="match status" value="1"/>
</dbReference>
<keyword evidence="12 14" id="KW-0968">Cytoplasmic vesicle</keyword>
<dbReference type="Proteomes" id="UP000008909">
    <property type="component" value="Unassembled WGS sequence"/>
</dbReference>
<keyword evidence="14" id="KW-0963">Cytoplasm</keyword>
<evidence type="ECO:0000256" key="7">
    <source>
        <dbReference type="ARBA" id="ARBA00022833"/>
    </source>
</evidence>
<evidence type="ECO:0000256" key="12">
    <source>
        <dbReference type="ARBA" id="ARBA00023329"/>
    </source>
</evidence>
<dbReference type="InterPro" id="IPR006895">
    <property type="entry name" value="Znf_Sec23_Sec24"/>
</dbReference>
<gene>
    <name evidence="21" type="ORF">CLF_111403</name>
</gene>
<dbReference type="InterPro" id="IPR006896">
    <property type="entry name" value="Sec23/24_trunk_dom"/>
</dbReference>
<evidence type="ECO:0000256" key="13">
    <source>
        <dbReference type="ARBA" id="ARBA00025471"/>
    </source>
</evidence>
<keyword evidence="5 14" id="KW-0479">Metal-binding</keyword>
<dbReference type="CDD" id="cd11287">
    <property type="entry name" value="Sec23_C"/>
    <property type="match status" value="1"/>
</dbReference>